<dbReference type="PROSITE" id="PS50290">
    <property type="entry name" value="PI3_4_KINASE_3"/>
    <property type="match status" value="1"/>
</dbReference>
<dbReference type="PANTHER" id="PTHR11139:SF125">
    <property type="entry name" value="SERINE_THREONINE-PROTEIN KINASE MEC1"/>
    <property type="match status" value="1"/>
</dbReference>
<feature type="domain" description="PI3K/PI4K catalytic" evidence="2">
    <location>
        <begin position="1"/>
        <end position="206"/>
    </location>
</feature>
<dbReference type="GO" id="GO:0000077">
    <property type="term" value="P:DNA damage checkpoint signaling"/>
    <property type="evidence" value="ECO:0007669"/>
    <property type="project" value="TreeGrafter"/>
</dbReference>
<feature type="region of interest" description="Disordered" evidence="1">
    <location>
        <begin position="166"/>
        <end position="190"/>
    </location>
</feature>
<dbReference type="EMBL" id="MU128952">
    <property type="protein sequence ID" value="KAF9515193.1"/>
    <property type="molecule type" value="Genomic_DNA"/>
</dbReference>
<organism evidence="4 5">
    <name type="scientific">Hydnum rufescens UP504</name>
    <dbReference type="NCBI Taxonomy" id="1448309"/>
    <lineage>
        <taxon>Eukaryota</taxon>
        <taxon>Fungi</taxon>
        <taxon>Dikarya</taxon>
        <taxon>Basidiomycota</taxon>
        <taxon>Agaricomycotina</taxon>
        <taxon>Agaricomycetes</taxon>
        <taxon>Cantharellales</taxon>
        <taxon>Hydnaceae</taxon>
        <taxon>Hydnum</taxon>
    </lineage>
</organism>
<dbReference type="SMART" id="SM00146">
    <property type="entry name" value="PI3Kc"/>
    <property type="match status" value="1"/>
</dbReference>
<dbReference type="GO" id="GO:0005694">
    <property type="term" value="C:chromosome"/>
    <property type="evidence" value="ECO:0007669"/>
    <property type="project" value="TreeGrafter"/>
</dbReference>
<dbReference type="AlphaFoldDB" id="A0A9P6B029"/>
<protein>
    <recommendedName>
        <fullName evidence="6">Non-specific serine/threonine protein kinase</fullName>
    </recommendedName>
</protein>
<dbReference type="SMART" id="SM01343">
    <property type="entry name" value="FATC"/>
    <property type="match status" value="1"/>
</dbReference>
<gene>
    <name evidence="4" type="ORF">BS47DRAFT_1391731</name>
</gene>
<dbReference type="GO" id="GO:0004674">
    <property type="term" value="F:protein serine/threonine kinase activity"/>
    <property type="evidence" value="ECO:0007669"/>
    <property type="project" value="TreeGrafter"/>
</dbReference>
<evidence type="ECO:0000259" key="2">
    <source>
        <dbReference type="PROSITE" id="PS50290"/>
    </source>
</evidence>
<reference evidence="4" key="1">
    <citation type="journal article" date="2020" name="Nat. Commun.">
        <title>Large-scale genome sequencing of mycorrhizal fungi provides insights into the early evolution of symbiotic traits.</title>
        <authorList>
            <person name="Miyauchi S."/>
            <person name="Kiss E."/>
            <person name="Kuo A."/>
            <person name="Drula E."/>
            <person name="Kohler A."/>
            <person name="Sanchez-Garcia M."/>
            <person name="Morin E."/>
            <person name="Andreopoulos B."/>
            <person name="Barry K.W."/>
            <person name="Bonito G."/>
            <person name="Buee M."/>
            <person name="Carver A."/>
            <person name="Chen C."/>
            <person name="Cichocki N."/>
            <person name="Clum A."/>
            <person name="Culley D."/>
            <person name="Crous P.W."/>
            <person name="Fauchery L."/>
            <person name="Girlanda M."/>
            <person name="Hayes R.D."/>
            <person name="Keri Z."/>
            <person name="LaButti K."/>
            <person name="Lipzen A."/>
            <person name="Lombard V."/>
            <person name="Magnuson J."/>
            <person name="Maillard F."/>
            <person name="Murat C."/>
            <person name="Nolan M."/>
            <person name="Ohm R.A."/>
            <person name="Pangilinan J."/>
            <person name="Pereira M.F."/>
            <person name="Perotto S."/>
            <person name="Peter M."/>
            <person name="Pfister S."/>
            <person name="Riley R."/>
            <person name="Sitrit Y."/>
            <person name="Stielow J.B."/>
            <person name="Szollosi G."/>
            <person name="Zifcakova L."/>
            <person name="Stursova M."/>
            <person name="Spatafora J.W."/>
            <person name="Tedersoo L."/>
            <person name="Vaario L.M."/>
            <person name="Yamada A."/>
            <person name="Yan M."/>
            <person name="Wang P."/>
            <person name="Xu J."/>
            <person name="Bruns T."/>
            <person name="Baldrian P."/>
            <person name="Vilgalys R."/>
            <person name="Dunand C."/>
            <person name="Henrissat B."/>
            <person name="Grigoriev I.V."/>
            <person name="Hibbett D."/>
            <person name="Nagy L.G."/>
            <person name="Martin F.M."/>
        </authorList>
    </citation>
    <scope>NUCLEOTIDE SEQUENCE</scope>
    <source>
        <strain evidence="4">UP504</strain>
    </source>
</reference>
<dbReference type="SUPFAM" id="SSF56112">
    <property type="entry name" value="Protein kinase-like (PK-like)"/>
    <property type="match status" value="1"/>
</dbReference>
<dbReference type="Proteomes" id="UP000886523">
    <property type="component" value="Unassembled WGS sequence"/>
</dbReference>
<dbReference type="OrthoDB" id="381190at2759"/>
<dbReference type="GO" id="GO:0005634">
    <property type="term" value="C:nucleus"/>
    <property type="evidence" value="ECO:0007669"/>
    <property type="project" value="TreeGrafter"/>
</dbReference>
<accession>A0A9P6B029</accession>
<evidence type="ECO:0000259" key="3">
    <source>
        <dbReference type="PROSITE" id="PS51190"/>
    </source>
</evidence>
<feature type="compositionally biased region" description="Basic and acidic residues" evidence="1">
    <location>
        <begin position="166"/>
        <end position="176"/>
    </location>
</feature>
<dbReference type="Pfam" id="PF02260">
    <property type="entry name" value="FATC"/>
    <property type="match status" value="1"/>
</dbReference>
<dbReference type="PANTHER" id="PTHR11139">
    <property type="entry name" value="ATAXIA TELANGIECTASIA MUTATED ATM -RELATED"/>
    <property type="match status" value="1"/>
</dbReference>
<dbReference type="InterPro" id="IPR003152">
    <property type="entry name" value="FATC_dom"/>
</dbReference>
<dbReference type="PROSITE" id="PS51190">
    <property type="entry name" value="FATC"/>
    <property type="match status" value="1"/>
</dbReference>
<dbReference type="GO" id="GO:0000723">
    <property type="term" value="P:telomere maintenance"/>
    <property type="evidence" value="ECO:0007669"/>
    <property type="project" value="TreeGrafter"/>
</dbReference>
<name>A0A9P6B029_9AGAM</name>
<dbReference type="Pfam" id="PF00454">
    <property type="entry name" value="PI3_PI4_kinase"/>
    <property type="match status" value="1"/>
</dbReference>
<evidence type="ECO:0008006" key="6">
    <source>
        <dbReference type="Google" id="ProtNLM"/>
    </source>
</evidence>
<proteinExistence type="predicted"/>
<sequence length="256" mass="29185">MQDTLEKARKAGDEAAAKAFTENILPLFPPVFHEWFLPTFPESTAWPTSRLTHGRTSAVISTCKTDIVYRLGDRHGENILVDNNTGDTMHVDFNCLFDKGKTFEVPERVPFRLTQNIVDGFGVMGVEGVFRNACEVTMQILRDNKDSLMSVLEAFVHDPLVEWEDEKKRRERESRTGRPRSSKRANPAQEIRIPQLKELANKSLHPIKRKLMGLQSAKLEKRDKEITTANQVERLIKEAMSPSNLGSMYVGWAAWM</sequence>
<feature type="domain" description="FATC" evidence="3">
    <location>
        <begin position="224"/>
        <end position="256"/>
    </location>
</feature>
<evidence type="ECO:0000256" key="1">
    <source>
        <dbReference type="SAM" id="MobiDB-lite"/>
    </source>
</evidence>
<dbReference type="Gene3D" id="1.10.1070.11">
    <property type="entry name" value="Phosphatidylinositol 3-/4-kinase, catalytic domain"/>
    <property type="match status" value="1"/>
</dbReference>
<dbReference type="InterPro" id="IPR011009">
    <property type="entry name" value="Kinase-like_dom_sf"/>
</dbReference>
<evidence type="ECO:0000313" key="5">
    <source>
        <dbReference type="Proteomes" id="UP000886523"/>
    </source>
</evidence>
<comment type="caution">
    <text evidence="4">The sequence shown here is derived from an EMBL/GenBank/DDBJ whole genome shotgun (WGS) entry which is preliminary data.</text>
</comment>
<dbReference type="InterPro" id="IPR036940">
    <property type="entry name" value="PI3/4_kinase_cat_sf"/>
</dbReference>
<dbReference type="GO" id="GO:0006281">
    <property type="term" value="P:DNA repair"/>
    <property type="evidence" value="ECO:0007669"/>
    <property type="project" value="TreeGrafter"/>
</dbReference>
<keyword evidence="5" id="KW-1185">Reference proteome</keyword>
<dbReference type="InterPro" id="IPR000403">
    <property type="entry name" value="PI3/4_kinase_cat_dom"/>
</dbReference>
<dbReference type="InterPro" id="IPR050517">
    <property type="entry name" value="DDR_Repair_Kinase"/>
</dbReference>
<evidence type="ECO:0000313" key="4">
    <source>
        <dbReference type="EMBL" id="KAF9515193.1"/>
    </source>
</evidence>